<feature type="region of interest" description="Disordered" evidence="1">
    <location>
        <begin position="1"/>
        <end position="45"/>
    </location>
</feature>
<gene>
    <name evidence="2" type="ORF">V1634_33295</name>
</gene>
<feature type="compositionally biased region" description="Low complexity" evidence="1">
    <location>
        <begin position="23"/>
        <end position="33"/>
    </location>
</feature>
<accession>A0ABU7SP49</accession>
<dbReference type="EMBL" id="JAZGQL010000037">
    <property type="protein sequence ID" value="MEE6311713.1"/>
    <property type="molecule type" value="Genomic_DNA"/>
</dbReference>
<sequence>MPDDDRSETAYSAVPSTVRSDDAASSDSTSGAAPHQSPGAPRPTPAGLHRLVLLLSALLGQLRPFGPAVTRRLARAAAAVARSARPGALAAGRLAGVAAARLRVAAGPALAGLRTVRRRLRRAVEPGLVRFRQVVEPRWTRFRRLPAVRSTEQRVRRAAARVAPPARRITARAGALAARTGLPDRLGLRRPGRVAVAAGLLCCLGVLAAVEAVSPPAGPAGSSTANAEDRVALSRPDDSTGDRAGTDRSAERSSRSGGHDRSAAARSDEADPDTSSPLDDAAPVAGLTEVQMDNARAIVRTGRDMGMPRRGLIIGVATAMQESNLLNRASEVLPESKRYRHQGTGWDHDSVGLFQQRTSSGWGPVNRLMDPAYASARFFEALRQVPGWQRMRLTEAAQAVQYSAYPEHYAKHEGQATRVVDALIPSSHR</sequence>
<comment type="caution">
    <text evidence="2">The sequence shown here is derived from an EMBL/GenBank/DDBJ whole genome shotgun (WGS) entry which is preliminary data.</text>
</comment>
<evidence type="ECO:0000313" key="3">
    <source>
        <dbReference type="Proteomes" id="UP001339911"/>
    </source>
</evidence>
<feature type="compositionally biased region" description="Basic and acidic residues" evidence="1">
    <location>
        <begin position="227"/>
        <end position="269"/>
    </location>
</feature>
<name>A0ABU7SP49_9ACTN</name>
<organism evidence="2 3">
    <name type="scientific">Plantactinospora veratri</name>
    <dbReference type="NCBI Taxonomy" id="1436122"/>
    <lineage>
        <taxon>Bacteria</taxon>
        <taxon>Bacillati</taxon>
        <taxon>Actinomycetota</taxon>
        <taxon>Actinomycetes</taxon>
        <taxon>Micromonosporales</taxon>
        <taxon>Micromonosporaceae</taxon>
        <taxon>Plantactinospora</taxon>
    </lineage>
</organism>
<evidence type="ECO:0000256" key="1">
    <source>
        <dbReference type="SAM" id="MobiDB-lite"/>
    </source>
</evidence>
<dbReference type="RefSeq" id="WP_331211603.1">
    <property type="nucleotide sequence ID" value="NZ_JAZGQL010000037.1"/>
</dbReference>
<evidence type="ECO:0008006" key="4">
    <source>
        <dbReference type="Google" id="ProtNLM"/>
    </source>
</evidence>
<evidence type="ECO:0000313" key="2">
    <source>
        <dbReference type="EMBL" id="MEE6311713.1"/>
    </source>
</evidence>
<proteinExistence type="predicted"/>
<keyword evidence="3" id="KW-1185">Reference proteome</keyword>
<reference evidence="2 3" key="1">
    <citation type="submission" date="2024-01" db="EMBL/GenBank/DDBJ databases">
        <title>Genome insights into Plantactinospora veratri sp. nov.</title>
        <authorList>
            <person name="Wang L."/>
        </authorList>
    </citation>
    <scope>NUCLEOTIDE SEQUENCE [LARGE SCALE GENOMIC DNA]</scope>
    <source>
        <strain evidence="2 3">NEAU-FHS4</strain>
    </source>
</reference>
<dbReference type="Proteomes" id="UP001339911">
    <property type="component" value="Unassembled WGS sequence"/>
</dbReference>
<protein>
    <recommendedName>
        <fullName evidence="4">Peptidase M23</fullName>
    </recommendedName>
</protein>
<feature type="region of interest" description="Disordered" evidence="1">
    <location>
        <begin position="215"/>
        <end position="287"/>
    </location>
</feature>